<feature type="compositionally biased region" description="Basic residues" evidence="1">
    <location>
        <begin position="1075"/>
        <end position="1088"/>
    </location>
</feature>
<feature type="compositionally biased region" description="Polar residues" evidence="1">
    <location>
        <begin position="1462"/>
        <end position="1473"/>
    </location>
</feature>
<dbReference type="GO" id="GO:0034967">
    <property type="term" value="C:Set3 complex"/>
    <property type="evidence" value="ECO:0007669"/>
    <property type="project" value="TreeGrafter"/>
</dbReference>
<feature type="compositionally biased region" description="Low complexity" evidence="1">
    <location>
        <begin position="1486"/>
        <end position="1497"/>
    </location>
</feature>
<name>A0A3D8Q4P5_9HELO</name>
<feature type="compositionally biased region" description="Low complexity" evidence="1">
    <location>
        <begin position="1895"/>
        <end position="1910"/>
    </location>
</feature>
<dbReference type="Pfam" id="PF00249">
    <property type="entry name" value="Myb_DNA-binding"/>
    <property type="match status" value="1"/>
</dbReference>
<feature type="compositionally biased region" description="Basic and acidic residues" evidence="1">
    <location>
        <begin position="462"/>
        <end position="473"/>
    </location>
</feature>
<evidence type="ECO:0000313" key="3">
    <source>
        <dbReference type="EMBL" id="RDW56598.1"/>
    </source>
</evidence>
<feature type="region of interest" description="Disordered" evidence="1">
    <location>
        <begin position="1462"/>
        <end position="1624"/>
    </location>
</feature>
<feature type="compositionally biased region" description="Pro residues" evidence="1">
    <location>
        <begin position="1824"/>
        <end position="1840"/>
    </location>
</feature>
<feature type="compositionally biased region" description="Low complexity" evidence="1">
    <location>
        <begin position="1987"/>
        <end position="2008"/>
    </location>
</feature>
<sequence>MNVRTPLDCLPFISVMLMMASHNLRSSRNQYDSRESRASSRDRSPGRYNDIRDSDQYRGGAGRGGERRRSIDSRSGSGAFPSGRDSYNRESSRDFPPREPPRGPKALIDPPSGPRATSYGGDYRGDFGHRGDFRGRGRGRARGGWRDESRDRGREPERERGFARDRRDDRGPPPPFRDDRSRDRDWGRERESSFKARRPSPQPRPRSPNYNSRDVRDVPPSVEPERARRESRDGPVLTPSASSESLQSYARGGFSTPYRGRGGRGRGRGGFYEDYRSQSGRSRSPDPQFARRPQPSATPPPQVPAFGSTSTPVPVAPASSTLSASAGPVPGVAVPTAPRAHVPGPRNSFGRPPQDATAVKWVNPDYAAAKLIKQSPETPKTATVPSLPSKTFSPPLAPAQSGETWGHRTVQSVSDSGRSSETIQHAISRPLSGSIPQGPRSLESTLSKPSAPTPFEPMRASSHSEAELERPKSDYSPPPAQIEAEPSVQDLERMSVPAQASLAQEPDRRPILSRRRPKPGPARIPRDEMSEDDSSDDGGINENYFEEEIANIKEQLTRHNEFLPRQLPKVIVLKLPSEPPILDELKGKTIRSLIHHETDEKTSIVVTVPESDQKTDRDVLSGDHESQNRTTDRDVEMTSGEDSSIQNAPVSPQQPDIALVKKEEEQETTDGSVEAAGQAEPDATMSNTQLRPDSASATNNIVVNSAEREDIENPVSMQEPESQPLVEDKASVVPKSPRASRRPLPDSSSDDANDKLVEPTTSNTLTDIAKADDESSVAATVPDVMPSAEAPELSTKMDIDEETSEETTEDMTEAQQEIQLEEIEAVRRKMKTPSIVSVRTLPFFGIKKWDQDEEFLQSLVPNPTVERVARRNKRETLVRRSQQQEIARQEWKQRYLDYRRWTDFSNDPIAKKYRTKYEKAAEARAAENAQPAATIEARAEGRRGTSRFASELEYERILKESAMESKAAEEESIAKRTASEKEAIIPEQYWDAEERLEETFVDRTHLVPFDRSLALLEFGEPVDNFSEEEVAAFEKAYLEFPKQWGKIAEALPRRDFKACIQHYYLIKHSSDLKGKVKKLRPKRGKRKGAGGAKPKSNALMADLTLENEDDKQENDTDGGRRRPRRAAAASQYNTAASASEAAPSESENATPVPTPARKSAGTPKGEPGSAAPAKRKTKGAPREKAPKQSKNSQLLAAAPAGTSRQPEGPSTPSSAPEWKINPHQSVEPNRFAPQYDGPNQMQPQTTFSPYIPPQEKKLTPVPVNFETAQPFQSQERIGSAPPGGLESQQDRRNVQQTSSYWSVPEQTDFPALLRHFGTDWHGIAKWMTSKTHIMVYTTVFQHWLAVPSDSNKSRRVANIQTQVKNYYQRQVDSGKMSEWEGIAKEADEKRERGESTGPLPTPTVVPKRRPEPMGYFDRTEPTITSLEDLTPGSQTQAIPLQRVSPQPQSVLNNNRFPTLAQAGTHSQSIIQPPTSVPSPKKSLHPQSAQQMSQQIQQNPRTSNGPQLGLFTVPRERNMNANPNQSVRPSPLPLAGEQSISQRSLMAAQEAQLERQNALKIEQQQQQAQQAMERERAERERAERERAERERLEREREREREQREHRERLLKQEHEKRNNMQQYEPYSTQSMQANVMAHARHEIPQQPAEIRRTAPPPQQYQRNPQVRNIMNESIGQVHQIPSVSPSPAIPRAPMSAPPMSQEQFAAPPPQPTPPAPVRQPEPRKTSSIMSLLNDEPSEPRPQPPPQSTKRNSDFAPSSLQISHTPPPAREQMYSQPPREPTVIHAPQIRRESSLNDIHGLVGGYGRPSAPGQPRLNQSPYSASAPTPPPQQQQQQPPPPSQQPIQGSRQHIASPLEMAQPSDRDYYQRQPPQYMMQQQQQASAAGSPHLGPSYHTQAQQQQQQHQQAQQQQSHRQMAFGQAASHVASPPPQYASQQATQHSVRRSRQNSFDGRYGPPASAAGPQPPQQGYPHASQHGSMQYQPQHPLQPSRYAAPSSQSAPSPVQQMPQHIAAQQAPTAPHGYGPHPSHPMHQHSSSIGTPRSYTPSNYDSRGHVPPPQGGMGHERMIHPEHEAAMKHEAMLRQQEIDYRMQQQQRHSVDHQYDQYTQRRLDDESRRRMEGRR</sequence>
<dbReference type="InterPro" id="IPR009057">
    <property type="entry name" value="Homeodomain-like_sf"/>
</dbReference>
<evidence type="ECO:0000259" key="2">
    <source>
        <dbReference type="PROSITE" id="PS51293"/>
    </source>
</evidence>
<dbReference type="InterPro" id="IPR001005">
    <property type="entry name" value="SANT/Myb"/>
</dbReference>
<feature type="compositionally biased region" description="Polar residues" evidence="1">
    <location>
        <begin position="307"/>
        <end position="322"/>
    </location>
</feature>
<feature type="domain" description="SANT" evidence="2">
    <location>
        <begin position="1020"/>
        <end position="1071"/>
    </location>
</feature>
<feature type="region of interest" description="Disordered" evidence="1">
    <location>
        <begin position="1270"/>
        <end position="1297"/>
    </location>
</feature>
<feature type="compositionally biased region" description="Polar residues" evidence="1">
    <location>
        <begin position="1202"/>
        <end position="1214"/>
    </location>
</feature>
<feature type="compositionally biased region" description="Basic and acidic residues" evidence="1">
    <location>
        <begin position="144"/>
        <end position="194"/>
    </location>
</feature>
<dbReference type="SMART" id="SM00717">
    <property type="entry name" value="SANT"/>
    <property type="match status" value="2"/>
</dbReference>
<feature type="region of interest" description="Disordered" evidence="1">
    <location>
        <begin position="1386"/>
        <end position="1414"/>
    </location>
</feature>
<feature type="region of interest" description="Disordered" evidence="1">
    <location>
        <begin position="370"/>
        <end position="543"/>
    </location>
</feature>
<dbReference type="SUPFAM" id="SSF46689">
    <property type="entry name" value="Homeodomain-like"/>
    <property type="match status" value="2"/>
</dbReference>
<feature type="region of interest" description="Disordered" evidence="1">
    <location>
        <begin position="602"/>
        <end position="813"/>
    </location>
</feature>
<feature type="compositionally biased region" description="Pro residues" evidence="1">
    <location>
        <begin position="1705"/>
        <end position="1718"/>
    </location>
</feature>
<feature type="compositionally biased region" description="Low complexity" evidence="1">
    <location>
        <begin position="323"/>
        <end position="335"/>
    </location>
</feature>
<feature type="compositionally biased region" description="Basic and acidic residues" evidence="1">
    <location>
        <begin position="213"/>
        <end position="233"/>
    </location>
</feature>
<dbReference type="GO" id="GO:0006357">
    <property type="term" value="P:regulation of transcription by RNA polymerase II"/>
    <property type="evidence" value="ECO:0007669"/>
    <property type="project" value="TreeGrafter"/>
</dbReference>
<evidence type="ECO:0000313" key="4">
    <source>
        <dbReference type="Proteomes" id="UP000256328"/>
    </source>
</evidence>
<comment type="caution">
    <text evidence="3">The sequence shown here is derived from an EMBL/GenBank/DDBJ whole genome shotgun (WGS) entry which is preliminary data.</text>
</comment>
<accession>A0A3D8Q4P5</accession>
<feature type="compositionally biased region" description="Basic and acidic residues" evidence="1">
    <location>
        <begin position="611"/>
        <end position="636"/>
    </location>
</feature>
<feature type="compositionally biased region" description="Basic and acidic residues" evidence="1">
    <location>
        <begin position="123"/>
        <end position="135"/>
    </location>
</feature>
<dbReference type="PROSITE" id="PS51293">
    <property type="entry name" value="SANT"/>
    <property type="match status" value="1"/>
</dbReference>
<feature type="compositionally biased region" description="Low complexity" evidence="1">
    <location>
        <begin position="1126"/>
        <end position="1151"/>
    </location>
</feature>
<feature type="compositionally biased region" description="Polar residues" evidence="1">
    <location>
        <begin position="375"/>
        <end position="392"/>
    </location>
</feature>
<proteinExistence type="predicted"/>
<dbReference type="Proteomes" id="UP000256328">
    <property type="component" value="Unassembled WGS sequence"/>
</dbReference>
<dbReference type="CDD" id="cd00167">
    <property type="entry name" value="SANT"/>
    <property type="match status" value="1"/>
</dbReference>
<dbReference type="PANTHER" id="PTHR13992:SF39">
    <property type="entry name" value="SMRTER, ISOFORM G"/>
    <property type="match status" value="1"/>
</dbReference>
<organism evidence="3 4">
    <name type="scientific">Coleophoma crateriformis</name>
    <dbReference type="NCBI Taxonomy" id="565419"/>
    <lineage>
        <taxon>Eukaryota</taxon>
        <taxon>Fungi</taxon>
        <taxon>Dikarya</taxon>
        <taxon>Ascomycota</taxon>
        <taxon>Pezizomycotina</taxon>
        <taxon>Leotiomycetes</taxon>
        <taxon>Helotiales</taxon>
        <taxon>Dermateaceae</taxon>
        <taxon>Coleophoma</taxon>
    </lineage>
</organism>
<feature type="compositionally biased region" description="Polar residues" evidence="1">
    <location>
        <begin position="1237"/>
        <end position="1248"/>
    </location>
</feature>
<feature type="compositionally biased region" description="Polar residues" evidence="1">
    <location>
        <begin position="409"/>
        <end position="425"/>
    </location>
</feature>
<feature type="compositionally biased region" description="Low complexity" evidence="1">
    <location>
        <begin position="1866"/>
        <end position="1879"/>
    </location>
</feature>
<dbReference type="EMBL" id="PDLN01000025">
    <property type="protein sequence ID" value="RDW56598.1"/>
    <property type="molecule type" value="Genomic_DNA"/>
</dbReference>
<feature type="compositionally biased region" description="Polar residues" evidence="1">
    <location>
        <begin position="1518"/>
        <end position="1527"/>
    </location>
</feature>
<feature type="region of interest" description="Disordered" evidence="1">
    <location>
        <begin position="1075"/>
        <end position="1257"/>
    </location>
</feature>
<dbReference type="Gene3D" id="1.10.10.60">
    <property type="entry name" value="Homeodomain-like"/>
    <property type="match status" value="1"/>
</dbReference>
<feature type="compositionally biased region" description="Polar residues" evidence="1">
    <location>
        <begin position="684"/>
        <end position="703"/>
    </location>
</feature>
<dbReference type="InterPro" id="IPR051571">
    <property type="entry name" value="N-CoR_corepressor"/>
</dbReference>
<gene>
    <name evidence="3" type="ORF">BP5796_13063</name>
</gene>
<feature type="compositionally biased region" description="Basic and acidic residues" evidence="1">
    <location>
        <begin position="31"/>
        <end position="56"/>
    </location>
</feature>
<feature type="compositionally biased region" description="Basic and acidic residues" evidence="1">
    <location>
        <begin position="2096"/>
        <end position="2122"/>
    </location>
</feature>
<feature type="compositionally biased region" description="Polar residues" evidence="1">
    <location>
        <begin position="1753"/>
        <end position="1762"/>
    </location>
</feature>
<dbReference type="PANTHER" id="PTHR13992">
    <property type="entry name" value="NUCLEAR RECEPTOR CO-REPRESSOR RELATED NCOR"/>
    <property type="match status" value="1"/>
</dbReference>
<feature type="compositionally biased region" description="Polar residues" evidence="1">
    <location>
        <begin position="239"/>
        <end position="248"/>
    </location>
</feature>
<feature type="compositionally biased region" description="Polar residues" evidence="1">
    <location>
        <begin position="640"/>
        <end position="654"/>
    </location>
</feature>
<feature type="region of interest" description="Disordered" evidence="1">
    <location>
        <begin position="25"/>
        <end position="356"/>
    </location>
</feature>
<protein>
    <recommendedName>
        <fullName evidence="2">SANT domain-containing protein</fullName>
    </recommendedName>
</protein>
<feature type="compositionally biased region" description="Basic and acidic residues" evidence="1">
    <location>
        <begin position="1571"/>
        <end position="1617"/>
    </location>
</feature>
<feature type="compositionally biased region" description="Polar residues" evidence="1">
    <location>
        <begin position="1974"/>
        <end position="1986"/>
    </location>
</feature>
<evidence type="ECO:0000256" key="1">
    <source>
        <dbReference type="SAM" id="MobiDB-lite"/>
    </source>
</evidence>
<feature type="compositionally biased region" description="Polar residues" evidence="1">
    <location>
        <begin position="2037"/>
        <end position="2049"/>
    </location>
</feature>
<feature type="compositionally biased region" description="Basic and acidic residues" evidence="1">
    <location>
        <begin position="2062"/>
        <end position="2088"/>
    </location>
</feature>
<feature type="compositionally biased region" description="Low complexity" evidence="1">
    <location>
        <begin position="1561"/>
        <end position="1570"/>
    </location>
</feature>
<feature type="region of interest" description="Disordered" evidence="1">
    <location>
        <begin position="1638"/>
        <end position="2122"/>
    </location>
</feature>
<reference evidence="3 4" key="1">
    <citation type="journal article" date="2018" name="IMA Fungus">
        <title>IMA Genome-F 9: Draft genome sequence of Annulohypoxylon stygium, Aspergillus mulundensis, Berkeleyomyces basicola (syn. Thielaviopsis basicola), Ceratocystis smalleyi, two Cercospora beticola strains, Coleophoma cylindrospora, Fusarium fracticaudum, Phialophora cf. hyalina, and Morchella septimelata.</title>
        <authorList>
            <person name="Wingfield B.D."/>
            <person name="Bills G.F."/>
            <person name="Dong Y."/>
            <person name="Huang W."/>
            <person name="Nel W.J."/>
            <person name="Swalarsk-Parry B.S."/>
            <person name="Vaghefi N."/>
            <person name="Wilken P.M."/>
            <person name="An Z."/>
            <person name="de Beer Z.W."/>
            <person name="De Vos L."/>
            <person name="Chen L."/>
            <person name="Duong T.A."/>
            <person name="Gao Y."/>
            <person name="Hammerbacher A."/>
            <person name="Kikkert J.R."/>
            <person name="Li Y."/>
            <person name="Li H."/>
            <person name="Li K."/>
            <person name="Li Q."/>
            <person name="Liu X."/>
            <person name="Ma X."/>
            <person name="Naidoo K."/>
            <person name="Pethybridge S.J."/>
            <person name="Sun J."/>
            <person name="Steenkamp E.T."/>
            <person name="van der Nest M.A."/>
            <person name="van Wyk S."/>
            <person name="Wingfield M.J."/>
            <person name="Xiong C."/>
            <person name="Yue Q."/>
            <person name="Zhang X."/>
        </authorList>
    </citation>
    <scope>NUCLEOTIDE SEQUENCE [LARGE SCALE GENOMIC DNA]</scope>
    <source>
        <strain evidence="3 4">BP5796</strain>
    </source>
</reference>
<dbReference type="InterPro" id="IPR017884">
    <property type="entry name" value="SANT_dom"/>
</dbReference>
<keyword evidence="4" id="KW-1185">Reference proteome</keyword>
<feature type="compositionally biased region" description="Acidic residues" evidence="1">
    <location>
        <begin position="799"/>
        <end position="812"/>
    </location>
</feature>
<feature type="compositionally biased region" description="Polar residues" evidence="1">
    <location>
        <begin position="1658"/>
        <end position="1684"/>
    </location>
</feature>
<dbReference type="OrthoDB" id="10258692at2759"/>
<feature type="compositionally biased region" description="Basic and acidic residues" evidence="1">
    <location>
        <begin position="86"/>
        <end position="102"/>
    </location>
</feature>